<proteinExistence type="predicted"/>
<gene>
    <name evidence="1" type="ORF">B296_00052787</name>
</gene>
<comment type="caution">
    <text evidence="1">The sequence shown here is derived from an EMBL/GenBank/DDBJ whole genome shotgun (WGS) entry which is preliminary data.</text>
</comment>
<sequence length="129" mass="14319">MHSVGLVDAHPPEVRPKALKFVANMGDLERIRVSNAPTVVVSVCSSSESSLVREAVERLVSDLASNGRCRSSMPLVDSASAGCFSSRWLLLQQLWYVKFPIKVFSGFVSDKEAIHKGEGVEFRWRSPWN</sequence>
<dbReference type="Proteomes" id="UP000287651">
    <property type="component" value="Unassembled WGS sequence"/>
</dbReference>
<evidence type="ECO:0000313" key="2">
    <source>
        <dbReference type="Proteomes" id="UP000287651"/>
    </source>
</evidence>
<dbReference type="AlphaFoldDB" id="A0A426XMT5"/>
<reference evidence="1 2" key="1">
    <citation type="journal article" date="2014" name="Agronomy (Basel)">
        <title>A Draft Genome Sequence for Ensete ventricosum, the Drought-Tolerant Tree Against Hunger.</title>
        <authorList>
            <person name="Harrison J."/>
            <person name="Moore K.A."/>
            <person name="Paszkiewicz K."/>
            <person name="Jones T."/>
            <person name="Grant M."/>
            <person name="Ambacheew D."/>
            <person name="Muzemil S."/>
            <person name="Studholme D.J."/>
        </authorList>
    </citation>
    <scope>NUCLEOTIDE SEQUENCE [LARGE SCALE GENOMIC DNA]</scope>
</reference>
<protein>
    <submittedName>
        <fullName evidence="1">Uncharacterized protein</fullName>
    </submittedName>
</protein>
<accession>A0A426XMT5</accession>
<dbReference type="EMBL" id="AMZH03019096">
    <property type="protein sequence ID" value="RRT40796.1"/>
    <property type="molecule type" value="Genomic_DNA"/>
</dbReference>
<evidence type="ECO:0000313" key="1">
    <source>
        <dbReference type="EMBL" id="RRT40796.1"/>
    </source>
</evidence>
<name>A0A426XMT5_ENSVE</name>
<organism evidence="1 2">
    <name type="scientific">Ensete ventricosum</name>
    <name type="common">Abyssinian banana</name>
    <name type="synonym">Musa ensete</name>
    <dbReference type="NCBI Taxonomy" id="4639"/>
    <lineage>
        <taxon>Eukaryota</taxon>
        <taxon>Viridiplantae</taxon>
        <taxon>Streptophyta</taxon>
        <taxon>Embryophyta</taxon>
        <taxon>Tracheophyta</taxon>
        <taxon>Spermatophyta</taxon>
        <taxon>Magnoliopsida</taxon>
        <taxon>Liliopsida</taxon>
        <taxon>Zingiberales</taxon>
        <taxon>Musaceae</taxon>
        <taxon>Ensete</taxon>
    </lineage>
</organism>